<comment type="caution">
    <text evidence="1">The sequence shown here is derived from an EMBL/GenBank/DDBJ whole genome shotgun (WGS) entry which is preliminary data.</text>
</comment>
<gene>
    <name evidence="1" type="ORF">RUM44_004072</name>
</gene>
<sequence>MDAGIIDPAGRSRGDWNILTRTASCPSFQGTFKGPQVLRTPQPNMSGLARLPVKWEDAHTSLDARPVISILAILRALPC</sequence>
<protein>
    <submittedName>
        <fullName evidence="1">Uncharacterized protein</fullName>
    </submittedName>
</protein>
<evidence type="ECO:0000313" key="2">
    <source>
        <dbReference type="Proteomes" id="UP001359485"/>
    </source>
</evidence>
<dbReference type="Proteomes" id="UP001359485">
    <property type="component" value="Unassembled WGS sequence"/>
</dbReference>
<dbReference type="EMBL" id="JAWJWF010000004">
    <property type="protein sequence ID" value="KAK6633465.1"/>
    <property type="molecule type" value="Genomic_DNA"/>
</dbReference>
<reference evidence="1 2" key="1">
    <citation type="submission" date="2023-09" db="EMBL/GenBank/DDBJ databases">
        <title>Genomes of two closely related lineages of the louse Polyplax serrata with different host specificities.</title>
        <authorList>
            <person name="Martinu J."/>
            <person name="Tarabai H."/>
            <person name="Stefka J."/>
            <person name="Hypsa V."/>
        </authorList>
    </citation>
    <scope>NUCLEOTIDE SEQUENCE [LARGE SCALE GENOMIC DNA]</scope>
    <source>
        <strain evidence="1">98ZLc_SE</strain>
    </source>
</reference>
<proteinExistence type="predicted"/>
<accession>A0ABR1B1U3</accession>
<organism evidence="1 2">
    <name type="scientific">Polyplax serrata</name>
    <name type="common">Common mouse louse</name>
    <dbReference type="NCBI Taxonomy" id="468196"/>
    <lineage>
        <taxon>Eukaryota</taxon>
        <taxon>Metazoa</taxon>
        <taxon>Ecdysozoa</taxon>
        <taxon>Arthropoda</taxon>
        <taxon>Hexapoda</taxon>
        <taxon>Insecta</taxon>
        <taxon>Pterygota</taxon>
        <taxon>Neoptera</taxon>
        <taxon>Paraneoptera</taxon>
        <taxon>Psocodea</taxon>
        <taxon>Troctomorpha</taxon>
        <taxon>Phthiraptera</taxon>
        <taxon>Anoplura</taxon>
        <taxon>Polyplacidae</taxon>
        <taxon>Polyplax</taxon>
    </lineage>
</organism>
<name>A0ABR1B1U3_POLSC</name>
<evidence type="ECO:0000313" key="1">
    <source>
        <dbReference type="EMBL" id="KAK6633465.1"/>
    </source>
</evidence>
<keyword evidence="2" id="KW-1185">Reference proteome</keyword>